<keyword evidence="1" id="KW-0687">Ribonucleoprotein</keyword>
<reference evidence="1" key="1">
    <citation type="submission" date="2022-06" db="EMBL/GenBank/DDBJ databases">
        <authorList>
            <person name="Legras J.-L."/>
            <person name="Devillers H."/>
            <person name="Grondin C."/>
        </authorList>
    </citation>
    <scope>NUCLEOTIDE SEQUENCE</scope>
    <source>
        <strain evidence="1">CLIB 1444</strain>
    </source>
</reference>
<dbReference type="Proteomes" id="UP001152531">
    <property type="component" value="Unassembled WGS sequence"/>
</dbReference>
<comment type="caution">
    <text evidence="1">The sequence shown here is derived from an EMBL/GenBank/DDBJ whole genome shotgun (WGS) entry which is preliminary data.</text>
</comment>
<keyword evidence="1" id="KW-0689">Ribosomal protein</keyword>
<gene>
    <name evidence="1" type="ORF">CLIB1444_06S06854</name>
</gene>
<name>A0ACA9Y9J7_9ASCO</name>
<keyword evidence="2" id="KW-1185">Reference proteome</keyword>
<protein>
    <submittedName>
        <fullName evidence="1">54S ribosomal protein L44, mitochondrial</fullName>
    </submittedName>
</protein>
<accession>A0ACA9Y9J7</accession>
<organism evidence="1 2">
    <name type="scientific">[Candida] jaroonii</name>
    <dbReference type="NCBI Taxonomy" id="467808"/>
    <lineage>
        <taxon>Eukaryota</taxon>
        <taxon>Fungi</taxon>
        <taxon>Dikarya</taxon>
        <taxon>Ascomycota</taxon>
        <taxon>Saccharomycotina</taxon>
        <taxon>Pichiomycetes</taxon>
        <taxon>Debaryomycetaceae</taxon>
        <taxon>Yamadazyma</taxon>
    </lineage>
</organism>
<proteinExistence type="predicted"/>
<evidence type="ECO:0000313" key="2">
    <source>
        <dbReference type="Proteomes" id="UP001152531"/>
    </source>
</evidence>
<sequence>MIIKYFTKVTVKFHPFTAGAKPARLFLSRLPSAIKSQCVIDYKVLSATTTEKPIIEVVFKDKHKMNIDPETANIVEVANHFDSHSRKLAIKDAISE</sequence>
<dbReference type="EMBL" id="CALSDN010000006">
    <property type="protein sequence ID" value="CAH6721644.1"/>
    <property type="molecule type" value="Genomic_DNA"/>
</dbReference>
<evidence type="ECO:0000313" key="1">
    <source>
        <dbReference type="EMBL" id="CAH6721644.1"/>
    </source>
</evidence>